<dbReference type="HOGENOM" id="CLU_1033500_0_0_11"/>
<accession>D2SA59</accession>
<feature type="compositionally biased region" description="Pro residues" evidence="1">
    <location>
        <begin position="36"/>
        <end position="51"/>
    </location>
</feature>
<dbReference type="EMBL" id="CP001867">
    <property type="protein sequence ID" value="ADB75874.1"/>
    <property type="molecule type" value="Genomic_DNA"/>
</dbReference>
<name>D2SA59_GEOOG</name>
<keyword evidence="2" id="KW-0812">Transmembrane</keyword>
<dbReference type="eggNOG" id="COG2919">
    <property type="taxonomic scope" value="Bacteria"/>
</dbReference>
<feature type="compositionally biased region" description="Pro residues" evidence="1">
    <location>
        <begin position="258"/>
        <end position="269"/>
    </location>
</feature>
<feature type="compositionally biased region" description="Low complexity" evidence="1">
    <location>
        <begin position="112"/>
        <end position="130"/>
    </location>
</feature>
<feature type="transmembrane region" description="Helical" evidence="2">
    <location>
        <begin position="152"/>
        <end position="172"/>
    </location>
</feature>
<proteinExistence type="predicted"/>
<evidence type="ECO:0000256" key="1">
    <source>
        <dbReference type="SAM" id="MobiDB-lite"/>
    </source>
</evidence>
<keyword evidence="2" id="KW-1133">Transmembrane helix</keyword>
<evidence type="ECO:0000313" key="4">
    <source>
        <dbReference type="Proteomes" id="UP000001382"/>
    </source>
</evidence>
<feature type="compositionally biased region" description="Low complexity" evidence="1">
    <location>
        <begin position="88"/>
        <end position="103"/>
    </location>
</feature>
<evidence type="ECO:0000313" key="3">
    <source>
        <dbReference type="EMBL" id="ADB75874.1"/>
    </source>
</evidence>
<organism evidence="3 4">
    <name type="scientific">Geodermatophilus obscurus (strain ATCC 25078 / DSM 43160 / JCM 3152 / CCUG 61914 / KCC A-0152 / KCTC 9177 / NBRC 13315 / NRRL B-3577 / G-20)</name>
    <dbReference type="NCBI Taxonomy" id="526225"/>
    <lineage>
        <taxon>Bacteria</taxon>
        <taxon>Bacillati</taxon>
        <taxon>Actinomycetota</taxon>
        <taxon>Actinomycetes</taxon>
        <taxon>Geodermatophilales</taxon>
        <taxon>Geodermatophilaceae</taxon>
        <taxon>Geodermatophilus</taxon>
    </lineage>
</organism>
<feature type="region of interest" description="Disordered" evidence="1">
    <location>
        <begin position="245"/>
        <end position="269"/>
    </location>
</feature>
<evidence type="ECO:0008006" key="5">
    <source>
        <dbReference type="Google" id="ProtNLM"/>
    </source>
</evidence>
<dbReference type="AlphaFoldDB" id="D2SA59"/>
<reference evidence="4" key="2">
    <citation type="submission" date="2010-01" db="EMBL/GenBank/DDBJ databases">
        <title>The complete genome of Geodermatophilus obscurus DSM 43160.</title>
        <authorList>
            <consortium name="US DOE Joint Genome Institute (JGI-PGF)"/>
            <person name="Lucas S."/>
            <person name="Copeland A."/>
            <person name="Lapidus A."/>
            <person name="Glavina del Rio T."/>
            <person name="Dalin E."/>
            <person name="Tice H."/>
            <person name="Bruce D."/>
            <person name="Goodwin L."/>
            <person name="Pitluck S."/>
            <person name="Kyrpides N."/>
            <person name="Mavromatis K."/>
            <person name="Ivanova N."/>
            <person name="Munk A.C."/>
            <person name="Brettin T."/>
            <person name="Detter J.C."/>
            <person name="Han C."/>
            <person name="Larimer F."/>
            <person name="Land M."/>
            <person name="Hauser L."/>
            <person name="Markowitz V."/>
            <person name="Cheng J.-F."/>
            <person name="Hugenholtz P."/>
            <person name="Woyke T."/>
            <person name="Wu D."/>
            <person name="Jando M."/>
            <person name="Schneider S."/>
            <person name="Klenk H.-P."/>
            <person name="Eisen J.A."/>
        </authorList>
    </citation>
    <scope>NUCLEOTIDE SEQUENCE [LARGE SCALE GENOMIC DNA]</scope>
    <source>
        <strain evidence="4">ATCC 25078 / DSM 43160 / JCM 3152 / KCC A-0152 / KCTC 9177 / NBRC 13315 / NRRL B-3577 / G-20</strain>
    </source>
</reference>
<feature type="compositionally biased region" description="Low complexity" evidence="1">
    <location>
        <begin position="1"/>
        <end position="20"/>
    </location>
</feature>
<dbReference type="KEGG" id="gob:Gobs_3269"/>
<dbReference type="STRING" id="526225.Gobs_3269"/>
<feature type="region of interest" description="Disordered" evidence="1">
    <location>
        <begin position="1"/>
        <end position="143"/>
    </location>
</feature>
<protein>
    <recommendedName>
        <fullName evidence="5">Cell division protein FtsL</fullName>
    </recommendedName>
</protein>
<keyword evidence="2" id="KW-0472">Membrane</keyword>
<reference evidence="3 4" key="1">
    <citation type="journal article" date="2010" name="Stand. Genomic Sci.">
        <title>Complete genome sequence of Geodermatophilus obscurus type strain (G-20).</title>
        <authorList>
            <person name="Ivanova N."/>
            <person name="Sikorski J."/>
            <person name="Jando M."/>
            <person name="Munk C."/>
            <person name="Lapidus A."/>
            <person name="Glavina Del Rio T."/>
            <person name="Copeland A."/>
            <person name="Tice H."/>
            <person name="Cheng J.-F."/>
            <person name="Lucas S."/>
            <person name="Chen F."/>
            <person name="Nolan M."/>
            <person name="Bruce D."/>
            <person name="Goodwin L."/>
            <person name="Pitluck S."/>
            <person name="Mavromatis K."/>
            <person name="Mikhailova N."/>
            <person name="Pati A."/>
            <person name="Chen A."/>
            <person name="Palaniappan K."/>
            <person name="Land M."/>
            <person name="Hauser L."/>
            <person name="Chang Y.-J."/>
            <person name="Jeffries C.D."/>
            <person name="Meincke L."/>
            <person name="Brettin T."/>
            <person name="Detter J.C."/>
            <person name="Detter J.C."/>
            <person name="Rohde M."/>
            <person name="Goeker M."/>
            <person name="Bristow J."/>
            <person name="Eisen J.A."/>
            <person name="Markowitz V."/>
            <person name="Hugenholtz P."/>
            <person name="Kyrpides N.C."/>
            <person name="Klenk H.-P."/>
        </authorList>
    </citation>
    <scope>NUCLEOTIDE SEQUENCE [LARGE SCALE GENOMIC DNA]</scope>
    <source>
        <strain evidence="4">ATCC 25078 / DSM 43160 / JCM 3152 / KCC A-0152 / KCTC 9177 / NBRC 13315 / NRRL B-3577 / G-20</strain>
    </source>
</reference>
<dbReference type="Proteomes" id="UP000001382">
    <property type="component" value="Chromosome"/>
</dbReference>
<gene>
    <name evidence="3" type="ordered locus">Gobs_3269</name>
</gene>
<keyword evidence="4" id="KW-1185">Reference proteome</keyword>
<evidence type="ECO:0000256" key="2">
    <source>
        <dbReference type="SAM" id="Phobius"/>
    </source>
</evidence>
<sequence>MSATARAAGGPAEGPPGRRTAPPPAKDARPEARRGPVPPPGARRGPVPGPAPSVRGVGRTGSFHGEEHGALLRRMGRTGSSQEPPAHATGSTARAAGPAPARSGRAHTAPVRAGTPRSRPAARPAASTGPVPRPAAGSPASRLRTTVGDHRAPVVLLVVTLLVATALGLLFLNTAIAVNSLKATQLAAANEDRAQEVQRLEQQVVSGGTPAELAREARAAGMVPAGAAAYLVVGEDGTVTLRGEAVPAEEPEPAELPAIPPPPVAGGGD</sequence>